<sequence length="511" mass="57914">MSSNANTVSGGESHATGRTMFPALVGQKLPWDVLLHILPQLDQTSEQFCLLVTCRTLYQHGIRVVLGGELSFSFAEPDQLLSFCNFVVGDALRGSYVRHLELDDDMLRRERHGFFWYPDRILLLATTLRQCTNLHTLHVPRAEVVFSFEALASALLSLKKLKVVDFGEINSRHDAEQPLMQMRFPLTSVALRYDLNIQENPLTDPLLIVWNFRSTLTNLTIYFPRILGILSSPTNRFEHIHTLEVYASQDHDIQDMDFPVFAAAFPNLEVFKWGPHLDHCDMDPAKAEAMHQRFVPVLGDDGRRPPVAWPSLKRLVCPASRAYSMPNMASAIQLWEGAVVKNERGVEHLRSSLQELTPESLELAFWLCGPGRRHGMQSYLDVFPEVQVPNLHMTFMAIQCDPDMSGFVKDVQSLRPRLVDVKFCSNREAALTGLHGLDVEAYAAEMFRSPELELAILRFPHGEHSDAVFQRIPDATGNNLEGGYKRLDGERAFDVMAETESQLSTRTRPFR</sequence>
<evidence type="ECO:0000313" key="2">
    <source>
        <dbReference type="Proteomes" id="UP000292702"/>
    </source>
</evidence>
<evidence type="ECO:0000313" key="1">
    <source>
        <dbReference type="EMBL" id="TCD68989.1"/>
    </source>
</evidence>
<accession>A0A4R0RTP6</accession>
<reference evidence="1 2" key="1">
    <citation type="submission" date="2018-11" db="EMBL/GenBank/DDBJ databases">
        <title>Genome assembly of Steccherinum ochraceum LE-BIN_3174, the white-rot fungus of the Steccherinaceae family (The Residual Polyporoid clade, Polyporales, Basidiomycota).</title>
        <authorList>
            <person name="Fedorova T.V."/>
            <person name="Glazunova O.A."/>
            <person name="Landesman E.O."/>
            <person name="Moiseenko K.V."/>
            <person name="Psurtseva N.V."/>
            <person name="Savinova O.S."/>
            <person name="Shakhova N.V."/>
            <person name="Tyazhelova T.V."/>
            <person name="Vasina D.V."/>
        </authorList>
    </citation>
    <scope>NUCLEOTIDE SEQUENCE [LARGE SCALE GENOMIC DNA]</scope>
    <source>
        <strain evidence="1 2">LE-BIN_3174</strain>
    </source>
</reference>
<organism evidence="1 2">
    <name type="scientific">Steccherinum ochraceum</name>
    <dbReference type="NCBI Taxonomy" id="92696"/>
    <lineage>
        <taxon>Eukaryota</taxon>
        <taxon>Fungi</taxon>
        <taxon>Dikarya</taxon>
        <taxon>Basidiomycota</taxon>
        <taxon>Agaricomycotina</taxon>
        <taxon>Agaricomycetes</taxon>
        <taxon>Polyporales</taxon>
        <taxon>Steccherinaceae</taxon>
        <taxon>Steccherinum</taxon>
    </lineage>
</organism>
<dbReference type="SUPFAM" id="SSF52047">
    <property type="entry name" value="RNI-like"/>
    <property type="match status" value="1"/>
</dbReference>
<evidence type="ECO:0008006" key="3">
    <source>
        <dbReference type="Google" id="ProtNLM"/>
    </source>
</evidence>
<comment type="caution">
    <text evidence="1">The sequence shown here is derived from an EMBL/GenBank/DDBJ whole genome shotgun (WGS) entry which is preliminary data.</text>
</comment>
<gene>
    <name evidence="1" type="ORF">EIP91_009211</name>
</gene>
<dbReference type="AlphaFoldDB" id="A0A4R0RTP6"/>
<protein>
    <recommendedName>
        <fullName evidence="3">F-box domain-containing protein</fullName>
    </recommendedName>
</protein>
<name>A0A4R0RTP6_9APHY</name>
<keyword evidence="2" id="KW-1185">Reference proteome</keyword>
<dbReference type="EMBL" id="RWJN01000052">
    <property type="protein sequence ID" value="TCD68989.1"/>
    <property type="molecule type" value="Genomic_DNA"/>
</dbReference>
<proteinExistence type="predicted"/>
<dbReference type="Proteomes" id="UP000292702">
    <property type="component" value="Unassembled WGS sequence"/>
</dbReference>